<dbReference type="AlphaFoldDB" id="A0A0J6YKP5"/>
<reference evidence="2" key="1">
    <citation type="journal article" date="2010" name="Genome Res.">
        <title>Population genomic sequencing of Coccidioides fungi reveals recent hybridization and transposon control.</title>
        <authorList>
            <person name="Neafsey D.E."/>
            <person name="Barker B.M."/>
            <person name="Sharpton T.J."/>
            <person name="Stajich J.E."/>
            <person name="Park D.J."/>
            <person name="Whiston E."/>
            <person name="Hung C.-Y."/>
            <person name="McMahan C."/>
            <person name="White J."/>
            <person name="Sykes S."/>
            <person name="Heiman D."/>
            <person name="Young S."/>
            <person name="Zeng Q."/>
            <person name="Abouelleil A."/>
            <person name="Aftuck L."/>
            <person name="Bessette D."/>
            <person name="Brown A."/>
            <person name="FitzGerald M."/>
            <person name="Lui A."/>
            <person name="Macdonald J.P."/>
            <person name="Priest M."/>
            <person name="Orbach M.J."/>
            <person name="Galgiani J.N."/>
            <person name="Kirkland T.N."/>
            <person name="Cole G.T."/>
            <person name="Birren B.W."/>
            <person name="Henn M.R."/>
            <person name="Taylor J.W."/>
            <person name="Rounsley S.D."/>
        </authorList>
    </citation>
    <scope>NUCLEOTIDE SEQUENCE [LARGE SCALE GENOMIC DNA]</scope>
    <source>
        <strain evidence="2">RMSCC 2394</strain>
    </source>
</reference>
<evidence type="ECO:0000313" key="2">
    <source>
        <dbReference type="Proteomes" id="UP000054565"/>
    </source>
</evidence>
<proteinExistence type="predicted"/>
<gene>
    <name evidence="1" type="ORF">CIRG_07365</name>
</gene>
<sequence length="110" mass="12335">MAACRDDRSRFPPNPNAVLLPASVCGDIRDTSFWVANPAPNQVPRRSIAKSSFSLRTSAKQPTSHYIIHRASGFFWLFNHRSDRETKRRTALEPTQATGYEDTIIALSMG</sequence>
<organism evidence="1 2">
    <name type="scientific">Coccidioides immitis RMSCC 2394</name>
    <dbReference type="NCBI Taxonomy" id="404692"/>
    <lineage>
        <taxon>Eukaryota</taxon>
        <taxon>Fungi</taxon>
        <taxon>Dikarya</taxon>
        <taxon>Ascomycota</taxon>
        <taxon>Pezizomycotina</taxon>
        <taxon>Eurotiomycetes</taxon>
        <taxon>Eurotiomycetidae</taxon>
        <taxon>Onygenales</taxon>
        <taxon>Onygenaceae</taxon>
        <taxon>Coccidioides</taxon>
    </lineage>
</organism>
<name>A0A0J6YKP5_COCIT</name>
<dbReference type="EMBL" id="DS028097">
    <property type="protein sequence ID" value="KMP07684.1"/>
    <property type="molecule type" value="Genomic_DNA"/>
</dbReference>
<accession>A0A0J6YKP5</accession>
<protein>
    <submittedName>
        <fullName evidence="1">Uncharacterized protein</fullName>
    </submittedName>
</protein>
<evidence type="ECO:0000313" key="1">
    <source>
        <dbReference type="EMBL" id="KMP07684.1"/>
    </source>
</evidence>
<dbReference type="Proteomes" id="UP000054565">
    <property type="component" value="Unassembled WGS sequence"/>
</dbReference>